<comment type="caution">
    <text evidence="2">The sequence shown here is derived from an EMBL/GenBank/DDBJ whole genome shotgun (WGS) entry which is preliminary data.</text>
</comment>
<feature type="region of interest" description="Disordered" evidence="1">
    <location>
        <begin position="1"/>
        <end position="40"/>
    </location>
</feature>
<protein>
    <submittedName>
        <fullName evidence="2">Uncharacterized protein</fullName>
    </submittedName>
</protein>
<name>A0ABQ5C6Z3_9ASTR</name>
<evidence type="ECO:0000313" key="2">
    <source>
        <dbReference type="EMBL" id="GJT22309.1"/>
    </source>
</evidence>
<feature type="compositionally biased region" description="Basic and acidic residues" evidence="1">
    <location>
        <begin position="30"/>
        <end position="40"/>
    </location>
</feature>
<dbReference type="Proteomes" id="UP001151760">
    <property type="component" value="Unassembled WGS sequence"/>
</dbReference>
<feature type="compositionally biased region" description="Basic and acidic residues" evidence="1">
    <location>
        <begin position="9"/>
        <end position="20"/>
    </location>
</feature>
<reference evidence="2" key="2">
    <citation type="submission" date="2022-01" db="EMBL/GenBank/DDBJ databases">
        <authorList>
            <person name="Yamashiro T."/>
            <person name="Shiraishi A."/>
            <person name="Satake H."/>
            <person name="Nakayama K."/>
        </authorList>
    </citation>
    <scope>NUCLEOTIDE SEQUENCE</scope>
</reference>
<evidence type="ECO:0000313" key="3">
    <source>
        <dbReference type="Proteomes" id="UP001151760"/>
    </source>
</evidence>
<sequence length="547" mass="62625">MPIPNVLDETVHQERGDSVERAATTATSAPRDHEGASVQTRFERASKLSYNSSLGGVKKLEKTVKTSQARRRAKIVVSDDDMALEDSSKQGRMIEEIDQDVGITLVTLIKVSGGVSTASRIVSTAGMIQQVNIIIPSSSATKDKERAAMKRYQDYKNNFDEEESQRLPRCRSTSMATRRFGSQKEQKRLKYIKQLEFLRRYLINQRKRIFMATQQKAEANKNKPMSQAHKEHGSSKNYKIFSEMLDDFDRQDVVDLYREKEDRAMLEERRTLLQKILWEELTSYLGLQEKAREEDGILMNPIQVLTEILKKFGIIDSKQQAQTPRNPKSHCSKIHMVKRLDEHLYRSNETVTKEREDIMERAATTASSLERRVDSGNINRTQSMATLNDPKSFGKHGVSLVRQQKLTAQAKEIPSLKKIVKKLERKRKSKTLGMNLFNIGTSKRRSLGEEDASKRTSEELETGKQRRCKAVTTYNADSVKDEERKTKIRDVKQEPSKIARKTNSTTSPTFDLKTKTTILVKAKLKEEESWQSKEKNANIAAWECSQL</sequence>
<evidence type="ECO:0000256" key="1">
    <source>
        <dbReference type="SAM" id="MobiDB-lite"/>
    </source>
</evidence>
<feature type="compositionally biased region" description="Basic and acidic residues" evidence="1">
    <location>
        <begin position="446"/>
        <end position="463"/>
    </location>
</feature>
<accession>A0ABQ5C6Z3</accession>
<dbReference type="EMBL" id="BQNB010013958">
    <property type="protein sequence ID" value="GJT22309.1"/>
    <property type="molecule type" value="Genomic_DNA"/>
</dbReference>
<organism evidence="2 3">
    <name type="scientific">Tanacetum coccineum</name>
    <dbReference type="NCBI Taxonomy" id="301880"/>
    <lineage>
        <taxon>Eukaryota</taxon>
        <taxon>Viridiplantae</taxon>
        <taxon>Streptophyta</taxon>
        <taxon>Embryophyta</taxon>
        <taxon>Tracheophyta</taxon>
        <taxon>Spermatophyta</taxon>
        <taxon>Magnoliopsida</taxon>
        <taxon>eudicotyledons</taxon>
        <taxon>Gunneridae</taxon>
        <taxon>Pentapetalae</taxon>
        <taxon>asterids</taxon>
        <taxon>campanulids</taxon>
        <taxon>Asterales</taxon>
        <taxon>Asteraceae</taxon>
        <taxon>Asteroideae</taxon>
        <taxon>Anthemideae</taxon>
        <taxon>Anthemidinae</taxon>
        <taxon>Tanacetum</taxon>
    </lineage>
</organism>
<proteinExistence type="predicted"/>
<gene>
    <name evidence="2" type="ORF">Tco_0892246</name>
</gene>
<keyword evidence="3" id="KW-1185">Reference proteome</keyword>
<feature type="region of interest" description="Disordered" evidence="1">
    <location>
        <begin position="444"/>
        <end position="463"/>
    </location>
</feature>
<reference evidence="2" key="1">
    <citation type="journal article" date="2022" name="Int. J. Mol. Sci.">
        <title>Draft Genome of Tanacetum Coccineum: Genomic Comparison of Closely Related Tanacetum-Family Plants.</title>
        <authorList>
            <person name="Yamashiro T."/>
            <person name="Shiraishi A."/>
            <person name="Nakayama K."/>
            <person name="Satake H."/>
        </authorList>
    </citation>
    <scope>NUCLEOTIDE SEQUENCE</scope>
</reference>